<evidence type="ECO:0000259" key="3">
    <source>
        <dbReference type="Pfam" id="PF13088"/>
    </source>
</evidence>
<evidence type="ECO:0000313" key="4">
    <source>
        <dbReference type="EMBL" id="QDV34793.1"/>
    </source>
</evidence>
<keyword evidence="2" id="KW-0732">Signal</keyword>
<organism evidence="4 5">
    <name type="scientific">Tautonia plasticadhaerens</name>
    <dbReference type="NCBI Taxonomy" id="2527974"/>
    <lineage>
        <taxon>Bacteria</taxon>
        <taxon>Pseudomonadati</taxon>
        <taxon>Planctomycetota</taxon>
        <taxon>Planctomycetia</taxon>
        <taxon>Isosphaerales</taxon>
        <taxon>Isosphaeraceae</taxon>
        <taxon>Tautonia</taxon>
    </lineage>
</organism>
<feature type="domain" description="Sialidase" evidence="3">
    <location>
        <begin position="54"/>
        <end position="328"/>
    </location>
</feature>
<dbReference type="RefSeq" id="WP_145269945.1">
    <property type="nucleotide sequence ID" value="NZ_CP036426.1"/>
</dbReference>
<dbReference type="CDD" id="cd15482">
    <property type="entry name" value="Sialidase_non-viral"/>
    <property type="match status" value="1"/>
</dbReference>
<evidence type="ECO:0000313" key="5">
    <source>
        <dbReference type="Proteomes" id="UP000317835"/>
    </source>
</evidence>
<name>A0A518H1T5_9BACT</name>
<dbReference type="EC" id="3.2.1.18" evidence="4"/>
<dbReference type="KEGG" id="tpla:ElP_26890"/>
<protein>
    <submittedName>
        <fullName evidence="4">Sialidase</fullName>
        <ecNumber evidence="4">3.2.1.18</ecNumber>
    </submittedName>
</protein>
<feature type="chain" id="PRO_5021737710" evidence="2">
    <location>
        <begin position="23"/>
        <end position="347"/>
    </location>
</feature>
<dbReference type="EMBL" id="CP036426">
    <property type="protein sequence ID" value="QDV34793.1"/>
    <property type="molecule type" value="Genomic_DNA"/>
</dbReference>
<dbReference type="Pfam" id="PF13088">
    <property type="entry name" value="BNR_2"/>
    <property type="match status" value="1"/>
</dbReference>
<sequence length="347" mass="37312" precursor="true">MKSPWCSVSGALTVLVFSAAMARGQSPVQVEEFVYEEAPTPQCHASTIESLGDGTLVAAWFGGTHEKNPDVGIWVARKSPGGAWSSPVEVADGVQYATPGGEVRRHPCWNPVLYLPEGGPLMLFSKVGPSPREWWGMLSTSPDGGETWSTPRRLPEGILGPVKNKPIATADGSILCGSSTEEDGWRVHFERTDDLGRTWTRIGPINDGEAIGAIQPSLLTATDGTLIALGRSRQGRIWVSKSTDGGDSWGAMALTDLPNPNSGTDAVTLADGRHLLVYNATGRGRSPLNVAISDDDGESWRMVHTLESGPGEYSYPAVIQADDGMVHVTYTWKRERVKHVALDPDRL</sequence>
<feature type="region of interest" description="Disordered" evidence="1">
    <location>
        <begin position="142"/>
        <end position="161"/>
    </location>
</feature>
<dbReference type="Gene3D" id="2.120.10.10">
    <property type="match status" value="1"/>
</dbReference>
<keyword evidence="4" id="KW-0378">Hydrolase</keyword>
<dbReference type="GO" id="GO:0004308">
    <property type="term" value="F:exo-alpha-sialidase activity"/>
    <property type="evidence" value="ECO:0007669"/>
    <property type="project" value="UniProtKB-EC"/>
</dbReference>
<keyword evidence="4" id="KW-0326">Glycosidase</keyword>
<dbReference type="InterPro" id="IPR011040">
    <property type="entry name" value="Sialidase"/>
</dbReference>
<dbReference type="OrthoDB" id="41724at2"/>
<dbReference type="Proteomes" id="UP000317835">
    <property type="component" value="Chromosome"/>
</dbReference>
<accession>A0A518H1T5</accession>
<dbReference type="PANTHER" id="PTHR43752">
    <property type="entry name" value="BNR/ASP-BOX REPEAT FAMILY PROTEIN"/>
    <property type="match status" value="1"/>
</dbReference>
<dbReference type="PANTHER" id="PTHR43752:SF2">
    <property type="entry name" value="BNR_ASP-BOX REPEAT FAMILY PROTEIN"/>
    <property type="match status" value="1"/>
</dbReference>
<keyword evidence="5" id="KW-1185">Reference proteome</keyword>
<reference evidence="4 5" key="1">
    <citation type="submission" date="2019-02" db="EMBL/GenBank/DDBJ databases">
        <title>Deep-cultivation of Planctomycetes and their phenomic and genomic characterization uncovers novel biology.</title>
        <authorList>
            <person name="Wiegand S."/>
            <person name="Jogler M."/>
            <person name="Boedeker C."/>
            <person name="Pinto D."/>
            <person name="Vollmers J."/>
            <person name="Rivas-Marin E."/>
            <person name="Kohn T."/>
            <person name="Peeters S.H."/>
            <person name="Heuer A."/>
            <person name="Rast P."/>
            <person name="Oberbeckmann S."/>
            <person name="Bunk B."/>
            <person name="Jeske O."/>
            <person name="Meyerdierks A."/>
            <person name="Storesund J.E."/>
            <person name="Kallscheuer N."/>
            <person name="Luecker S."/>
            <person name="Lage O.M."/>
            <person name="Pohl T."/>
            <person name="Merkel B.J."/>
            <person name="Hornburger P."/>
            <person name="Mueller R.-W."/>
            <person name="Bruemmer F."/>
            <person name="Labrenz M."/>
            <person name="Spormann A.M."/>
            <person name="Op den Camp H."/>
            <person name="Overmann J."/>
            <person name="Amann R."/>
            <person name="Jetten M.S.M."/>
            <person name="Mascher T."/>
            <person name="Medema M.H."/>
            <person name="Devos D.P."/>
            <person name="Kaster A.-K."/>
            <person name="Ovreas L."/>
            <person name="Rohde M."/>
            <person name="Galperin M.Y."/>
            <person name="Jogler C."/>
        </authorList>
    </citation>
    <scope>NUCLEOTIDE SEQUENCE [LARGE SCALE GENOMIC DNA]</scope>
    <source>
        <strain evidence="4 5">ElP</strain>
    </source>
</reference>
<proteinExistence type="predicted"/>
<evidence type="ECO:0000256" key="1">
    <source>
        <dbReference type="SAM" id="MobiDB-lite"/>
    </source>
</evidence>
<dbReference type="SUPFAM" id="SSF50939">
    <property type="entry name" value="Sialidases"/>
    <property type="match status" value="1"/>
</dbReference>
<feature type="signal peptide" evidence="2">
    <location>
        <begin position="1"/>
        <end position="22"/>
    </location>
</feature>
<evidence type="ECO:0000256" key="2">
    <source>
        <dbReference type="SAM" id="SignalP"/>
    </source>
</evidence>
<dbReference type="AlphaFoldDB" id="A0A518H1T5"/>
<gene>
    <name evidence="4" type="primary">nedA_2</name>
    <name evidence="4" type="ORF">ElP_26890</name>
</gene>
<dbReference type="InterPro" id="IPR036278">
    <property type="entry name" value="Sialidase_sf"/>
</dbReference>